<proteinExistence type="predicted"/>
<accession>A0ACB9BAM8</accession>
<comment type="caution">
    <text evidence="1">The sequence shown here is derived from an EMBL/GenBank/DDBJ whole genome shotgun (WGS) entry which is preliminary data.</text>
</comment>
<evidence type="ECO:0000313" key="1">
    <source>
        <dbReference type="EMBL" id="KAI3719579.1"/>
    </source>
</evidence>
<gene>
    <name evidence="1" type="ORF">L6452_20481</name>
</gene>
<dbReference type="Proteomes" id="UP001055879">
    <property type="component" value="Linkage Group LG06"/>
</dbReference>
<dbReference type="EMBL" id="CM042052">
    <property type="protein sequence ID" value="KAI3719579.1"/>
    <property type="molecule type" value="Genomic_DNA"/>
</dbReference>
<evidence type="ECO:0000313" key="2">
    <source>
        <dbReference type="Proteomes" id="UP001055879"/>
    </source>
</evidence>
<sequence>MNWIREMEKAFRSSECGENQKATFGSQMFKEAALTWWNVNSSSVEATILANLSWSTFKKKLMEEFCNERALNRMEEEFRSLKKENLSLKEYNCQFMDKLGLVGHLVPTEKEKITAYTKGLPTEMKNLVRVSKASTLHGAIEEAQLVEDSYGPRKIERSGSIEKRRWEGNSAPSKRIKPFNNNYRGNESGHDRRDCPVRGITCFECKESGHIRSECPRLNTGGNGVKKTDPPRATGRAFQMTTKEAKASTDVVSEVPTSTLEDALVVDLEDGDQVVIRDIIRGCKLEIEEKEFLVDVMPMVIGGFGAVIGMDLLANNRAEILCAKKLIRIPILNDESVTVYGERRKGKMAIISLVKAQKCLSKGCSSFLAYVIDGKLEKKNLEDVEVVKEFPDVFPDDLPGLPPDRQV</sequence>
<reference evidence="1 2" key="2">
    <citation type="journal article" date="2022" name="Mol. Ecol. Resour.">
        <title>The genomes of chicory, endive, great burdock and yacon provide insights into Asteraceae paleo-polyploidization history and plant inulin production.</title>
        <authorList>
            <person name="Fan W."/>
            <person name="Wang S."/>
            <person name="Wang H."/>
            <person name="Wang A."/>
            <person name="Jiang F."/>
            <person name="Liu H."/>
            <person name="Zhao H."/>
            <person name="Xu D."/>
            <person name="Zhang Y."/>
        </authorList>
    </citation>
    <scope>NUCLEOTIDE SEQUENCE [LARGE SCALE GENOMIC DNA]</scope>
    <source>
        <strain evidence="2">cv. Niubang</strain>
    </source>
</reference>
<reference evidence="2" key="1">
    <citation type="journal article" date="2022" name="Mol. Ecol. Resour.">
        <title>The genomes of chicory, endive, great burdock and yacon provide insights into Asteraceae palaeo-polyploidization history and plant inulin production.</title>
        <authorList>
            <person name="Fan W."/>
            <person name="Wang S."/>
            <person name="Wang H."/>
            <person name="Wang A."/>
            <person name="Jiang F."/>
            <person name="Liu H."/>
            <person name="Zhao H."/>
            <person name="Xu D."/>
            <person name="Zhang Y."/>
        </authorList>
    </citation>
    <scope>NUCLEOTIDE SEQUENCE [LARGE SCALE GENOMIC DNA]</scope>
    <source>
        <strain evidence="2">cv. Niubang</strain>
    </source>
</reference>
<organism evidence="1 2">
    <name type="scientific">Arctium lappa</name>
    <name type="common">Greater burdock</name>
    <name type="synonym">Lappa major</name>
    <dbReference type="NCBI Taxonomy" id="4217"/>
    <lineage>
        <taxon>Eukaryota</taxon>
        <taxon>Viridiplantae</taxon>
        <taxon>Streptophyta</taxon>
        <taxon>Embryophyta</taxon>
        <taxon>Tracheophyta</taxon>
        <taxon>Spermatophyta</taxon>
        <taxon>Magnoliopsida</taxon>
        <taxon>eudicotyledons</taxon>
        <taxon>Gunneridae</taxon>
        <taxon>Pentapetalae</taxon>
        <taxon>asterids</taxon>
        <taxon>campanulids</taxon>
        <taxon>Asterales</taxon>
        <taxon>Asteraceae</taxon>
        <taxon>Carduoideae</taxon>
        <taxon>Cardueae</taxon>
        <taxon>Arctiinae</taxon>
        <taxon>Arctium</taxon>
    </lineage>
</organism>
<protein>
    <submittedName>
        <fullName evidence="1">Uncharacterized protein</fullName>
    </submittedName>
</protein>
<keyword evidence="2" id="KW-1185">Reference proteome</keyword>
<name>A0ACB9BAM8_ARCLA</name>